<keyword evidence="3" id="KW-1185">Reference proteome</keyword>
<dbReference type="InterPro" id="IPR029058">
    <property type="entry name" value="AB_hydrolase_fold"/>
</dbReference>
<organism evidence="2 3">
    <name type="scientific">Aspergillus pseudoustus</name>
    <dbReference type="NCBI Taxonomy" id="1810923"/>
    <lineage>
        <taxon>Eukaryota</taxon>
        <taxon>Fungi</taxon>
        <taxon>Dikarya</taxon>
        <taxon>Ascomycota</taxon>
        <taxon>Pezizomycotina</taxon>
        <taxon>Eurotiomycetes</taxon>
        <taxon>Eurotiomycetidae</taxon>
        <taxon>Eurotiales</taxon>
        <taxon>Aspergillaceae</taxon>
        <taxon>Aspergillus</taxon>
        <taxon>Aspergillus subgen. Nidulantes</taxon>
    </lineage>
</organism>
<dbReference type="Gene3D" id="3.40.50.1820">
    <property type="entry name" value="alpha/beta hydrolase"/>
    <property type="match status" value="2"/>
</dbReference>
<dbReference type="Pfam" id="PF07859">
    <property type="entry name" value="Abhydrolase_3"/>
    <property type="match status" value="2"/>
</dbReference>
<dbReference type="PANTHER" id="PTHR23025:SF3">
    <property type="entry name" value="HORMONE-SENSITIVE LIPASE"/>
    <property type="match status" value="1"/>
</dbReference>
<gene>
    <name evidence="2" type="ORF">BJY01DRAFT_256810</name>
</gene>
<proteinExistence type="predicted"/>
<dbReference type="SUPFAM" id="SSF53474">
    <property type="entry name" value="alpha/beta-Hydrolases"/>
    <property type="match status" value="1"/>
</dbReference>
<dbReference type="Proteomes" id="UP001610446">
    <property type="component" value="Unassembled WGS sequence"/>
</dbReference>
<accession>A0ABR4JQ40</accession>
<dbReference type="PANTHER" id="PTHR23025">
    <property type="entry name" value="TRIACYLGLYCEROL LIPASE"/>
    <property type="match status" value="1"/>
</dbReference>
<feature type="domain" description="Alpha/beta hydrolase fold-3" evidence="1">
    <location>
        <begin position="256"/>
        <end position="324"/>
    </location>
</feature>
<sequence length="355" mass="38403">MKSDLVLEPNRWQPQSVTKSTGGVCDLIRKGDEESAKIFGDVAAMRSLFLDREGQLPEAKNIESPSRDPGRLINSRVLDPSNVPSPTGIFLHFHGGGLVAGRHDSSVHGPFLHANASGCRVVSVDYRLAPEDSYPSGVDLPVTVIGGELAHVSSAGAFLTMQVIFHLLGTYPTLDTVKALGLAYGCYTWSFLPSVFTIPDPVCLNPRKMSIFRGLAMTPAPTITTPTLRAVDSEFGALQAASATDTDPDSDPIYDSPLKHPVFSPLYRRFDYLESIASRLPVALFVAGTVDPLVDDTVLMSARWQMAQGRAVTRFVPGAPHAFAEVPIESGDCCVAYTKLVEKFLDEVLDEVLDQ</sequence>
<keyword evidence="2" id="KW-0378">Hydrolase</keyword>
<protein>
    <submittedName>
        <fullName evidence="2">Alpha/Beta hydrolase protein</fullName>
    </submittedName>
</protein>
<evidence type="ECO:0000313" key="2">
    <source>
        <dbReference type="EMBL" id="KAL2842153.1"/>
    </source>
</evidence>
<name>A0ABR4JQ40_9EURO</name>
<evidence type="ECO:0000313" key="3">
    <source>
        <dbReference type="Proteomes" id="UP001610446"/>
    </source>
</evidence>
<dbReference type="EMBL" id="JBFXLU010000102">
    <property type="protein sequence ID" value="KAL2842153.1"/>
    <property type="molecule type" value="Genomic_DNA"/>
</dbReference>
<comment type="caution">
    <text evidence="2">The sequence shown here is derived from an EMBL/GenBank/DDBJ whole genome shotgun (WGS) entry which is preliminary data.</text>
</comment>
<dbReference type="GO" id="GO:0016787">
    <property type="term" value="F:hydrolase activity"/>
    <property type="evidence" value="ECO:0007669"/>
    <property type="project" value="UniProtKB-KW"/>
</dbReference>
<feature type="domain" description="Alpha/beta hydrolase fold-3" evidence="1">
    <location>
        <begin position="91"/>
        <end position="139"/>
    </location>
</feature>
<evidence type="ECO:0000259" key="1">
    <source>
        <dbReference type="Pfam" id="PF07859"/>
    </source>
</evidence>
<reference evidence="2 3" key="1">
    <citation type="submission" date="2024-07" db="EMBL/GenBank/DDBJ databases">
        <title>Section-level genome sequencing and comparative genomics of Aspergillus sections Usti and Cavernicolus.</title>
        <authorList>
            <consortium name="Lawrence Berkeley National Laboratory"/>
            <person name="Nybo J.L."/>
            <person name="Vesth T.C."/>
            <person name="Theobald S."/>
            <person name="Frisvad J.C."/>
            <person name="Larsen T.O."/>
            <person name="Kjaerboelling I."/>
            <person name="Rothschild-Mancinelli K."/>
            <person name="Lyhne E.K."/>
            <person name="Kogle M.E."/>
            <person name="Barry K."/>
            <person name="Clum A."/>
            <person name="Na H."/>
            <person name="Ledsgaard L."/>
            <person name="Lin J."/>
            <person name="Lipzen A."/>
            <person name="Kuo A."/>
            <person name="Riley R."/>
            <person name="Mondo S."/>
            <person name="Labutti K."/>
            <person name="Haridas S."/>
            <person name="Pangalinan J."/>
            <person name="Salamov A.A."/>
            <person name="Simmons B.A."/>
            <person name="Magnuson J.K."/>
            <person name="Chen J."/>
            <person name="Drula E."/>
            <person name="Henrissat B."/>
            <person name="Wiebenga A."/>
            <person name="Lubbers R.J."/>
            <person name="Gomes A.C."/>
            <person name="Makela M.R."/>
            <person name="Stajich J."/>
            <person name="Grigoriev I.V."/>
            <person name="Mortensen U.H."/>
            <person name="De Vries R.P."/>
            <person name="Baker S.E."/>
            <person name="Andersen M.R."/>
        </authorList>
    </citation>
    <scope>NUCLEOTIDE SEQUENCE [LARGE SCALE GENOMIC DNA]</scope>
    <source>
        <strain evidence="2 3">CBS 123904</strain>
    </source>
</reference>
<dbReference type="InterPro" id="IPR013094">
    <property type="entry name" value="AB_hydrolase_3"/>
</dbReference>